<protein>
    <submittedName>
        <fullName evidence="8">Putative enzyme</fullName>
        <ecNumber evidence="8">3.4.24.-</ecNumber>
    </submittedName>
</protein>
<comment type="similarity">
    <text evidence="2">Belongs to the endoribonuclease YbeY family.</text>
</comment>
<organism evidence="8">
    <name type="scientific">mine drainage metagenome</name>
    <dbReference type="NCBI Taxonomy" id="410659"/>
    <lineage>
        <taxon>unclassified sequences</taxon>
        <taxon>metagenomes</taxon>
        <taxon>ecological metagenomes</taxon>
    </lineage>
</organism>
<keyword evidence="6 8" id="KW-0378">Hydrolase</keyword>
<dbReference type="GO" id="GO:0004519">
    <property type="term" value="F:endonuclease activity"/>
    <property type="evidence" value="ECO:0007669"/>
    <property type="project" value="UniProtKB-KW"/>
</dbReference>
<dbReference type="HAMAP" id="MF_00009">
    <property type="entry name" value="Endoribonucl_YbeY"/>
    <property type="match status" value="1"/>
</dbReference>
<accession>E6PWY4</accession>
<dbReference type="Gene3D" id="3.40.390.30">
    <property type="entry name" value="Metalloproteases ('zincins'), catalytic domain"/>
    <property type="match status" value="1"/>
</dbReference>
<evidence type="ECO:0000313" key="8">
    <source>
        <dbReference type="EMBL" id="CBH99443.1"/>
    </source>
</evidence>
<reference evidence="8" key="1">
    <citation type="submission" date="2009-10" db="EMBL/GenBank/DDBJ databases">
        <title>Diversity of trophic interactions inside an arsenic-rich microbial ecosystem.</title>
        <authorList>
            <person name="Bertin P.N."/>
            <person name="Heinrich-Salmeron A."/>
            <person name="Pelletier E."/>
            <person name="Goulhen-Chollet F."/>
            <person name="Arsene-Ploetze F."/>
            <person name="Gallien S."/>
            <person name="Calteau A."/>
            <person name="Vallenet D."/>
            <person name="Casiot C."/>
            <person name="Chane-Woon-Ming B."/>
            <person name="Giloteaux L."/>
            <person name="Barakat M."/>
            <person name="Bonnefoy V."/>
            <person name="Bruneel O."/>
            <person name="Chandler M."/>
            <person name="Cleiss J."/>
            <person name="Duran R."/>
            <person name="Elbaz-Poulichet F."/>
            <person name="Fonknechten N."/>
            <person name="Lauga B."/>
            <person name="Mornico D."/>
            <person name="Ortet P."/>
            <person name="Schaeffer C."/>
            <person name="Siguier P."/>
            <person name="Alexander Thil Smith A."/>
            <person name="Van Dorsselaer A."/>
            <person name="Weissenbach J."/>
            <person name="Medigue C."/>
            <person name="Le Paslier D."/>
        </authorList>
    </citation>
    <scope>NUCLEOTIDE SEQUENCE</scope>
</reference>
<dbReference type="GO" id="GO:0004222">
    <property type="term" value="F:metalloendopeptidase activity"/>
    <property type="evidence" value="ECO:0007669"/>
    <property type="project" value="InterPro"/>
</dbReference>
<keyword evidence="4" id="KW-0479">Metal-binding</keyword>
<dbReference type="SUPFAM" id="SSF55486">
    <property type="entry name" value="Metalloproteases ('zincins'), catalytic domain"/>
    <property type="match status" value="1"/>
</dbReference>
<dbReference type="PANTHER" id="PTHR46986:SF1">
    <property type="entry name" value="ENDORIBONUCLEASE YBEY, CHLOROPLASTIC"/>
    <property type="match status" value="1"/>
</dbReference>
<dbReference type="Pfam" id="PF02130">
    <property type="entry name" value="YbeY"/>
    <property type="match status" value="1"/>
</dbReference>
<evidence type="ECO:0000256" key="5">
    <source>
        <dbReference type="ARBA" id="ARBA00022759"/>
    </source>
</evidence>
<keyword evidence="5" id="KW-0255">Endonuclease</keyword>
<dbReference type="EC" id="3.4.24.-" evidence="8"/>
<comment type="cofactor">
    <cofactor evidence="1">
        <name>Zn(2+)</name>
        <dbReference type="ChEBI" id="CHEBI:29105"/>
    </cofactor>
</comment>
<sequence length="166" mass="17593">MILFDPEEAAASGVAGLPVRSTLGRALAAAQAAVGLSGEVTVMLTTDVGIRRLNRRFRGKNKATDVLSFPAADPALGVAGDLAISVETAERQAAEQGHGLNVELRVLMLHGILHLAGYDHETDAGEMAALEARLRERLRLPQGLIERAGIERIGLDAAAGRRKKRT</sequence>
<dbReference type="InterPro" id="IPR020549">
    <property type="entry name" value="YbeY_CS"/>
</dbReference>
<dbReference type="GO" id="GO:0006364">
    <property type="term" value="P:rRNA processing"/>
    <property type="evidence" value="ECO:0007669"/>
    <property type="project" value="InterPro"/>
</dbReference>
<dbReference type="PANTHER" id="PTHR46986">
    <property type="entry name" value="ENDORIBONUCLEASE YBEY, CHLOROPLASTIC"/>
    <property type="match status" value="1"/>
</dbReference>
<dbReference type="InterPro" id="IPR023091">
    <property type="entry name" value="MetalPrtase_cat_dom_sf_prd"/>
</dbReference>
<dbReference type="EMBL" id="CABN01000015">
    <property type="protein sequence ID" value="CBH99443.1"/>
    <property type="molecule type" value="Genomic_DNA"/>
</dbReference>
<evidence type="ECO:0000256" key="3">
    <source>
        <dbReference type="ARBA" id="ARBA00022722"/>
    </source>
</evidence>
<keyword evidence="3" id="KW-0540">Nuclease</keyword>
<evidence type="ECO:0000256" key="6">
    <source>
        <dbReference type="ARBA" id="ARBA00022801"/>
    </source>
</evidence>
<evidence type="ECO:0000256" key="7">
    <source>
        <dbReference type="ARBA" id="ARBA00022833"/>
    </source>
</evidence>
<evidence type="ECO:0000256" key="2">
    <source>
        <dbReference type="ARBA" id="ARBA00010875"/>
    </source>
</evidence>
<name>E6PWY4_9ZZZZ</name>
<dbReference type="GO" id="GO:0046872">
    <property type="term" value="F:metal ion binding"/>
    <property type="evidence" value="ECO:0007669"/>
    <property type="project" value="UniProtKB-KW"/>
</dbReference>
<keyword evidence="7" id="KW-0862">Zinc</keyword>
<dbReference type="AlphaFoldDB" id="E6PWY4"/>
<dbReference type="InterPro" id="IPR002036">
    <property type="entry name" value="YbeY"/>
</dbReference>
<dbReference type="NCBIfam" id="TIGR00043">
    <property type="entry name" value="rRNA maturation RNase YbeY"/>
    <property type="match status" value="1"/>
</dbReference>
<comment type="caution">
    <text evidence="8">The sequence shown here is derived from an EMBL/GenBank/DDBJ whole genome shotgun (WGS) entry which is preliminary data.</text>
</comment>
<proteinExistence type="inferred from homology"/>
<dbReference type="PROSITE" id="PS01306">
    <property type="entry name" value="UPF0054"/>
    <property type="match status" value="1"/>
</dbReference>
<evidence type="ECO:0000256" key="1">
    <source>
        <dbReference type="ARBA" id="ARBA00001947"/>
    </source>
</evidence>
<gene>
    <name evidence="8" type="ORF">CARN3_0364</name>
</gene>
<evidence type="ECO:0000256" key="4">
    <source>
        <dbReference type="ARBA" id="ARBA00022723"/>
    </source>
</evidence>